<comment type="similarity">
    <text evidence="1 3">Belongs to the type-B carboxylesterase/lipase family.</text>
</comment>
<dbReference type="InterPro" id="IPR019826">
    <property type="entry name" value="Carboxylesterase_B_AS"/>
</dbReference>
<dbReference type="SUPFAM" id="SSF53474">
    <property type="entry name" value="alpha/beta-Hydrolases"/>
    <property type="match status" value="1"/>
</dbReference>
<dbReference type="InterPro" id="IPR002018">
    <property type="entry name" value="CarbesteraseB"/>
</dbReference>
<feature type="domain" description="Carboxylesterase type B" evidence="4">
    <location>
        <begin position="34"/>
        <end position="365"/>
    </location>
</feature>
<dbReference type="EMBL" id="JAPQKN010000006">
    <property type="protein sequence ID" value="KAJ5157759.1"/>
    <property type="molecule type" value="Genomic_DNA"/>
</dbReference>
<feature type="signal peptide" evidence="3">
    <location>
        <begin position="1"/>
        <end position="20"/>
    </location>
</feature>
<dbReference type="Gene3D" id="3.40.50.1820">
    <property type="entry name" value="alpha/beta hydrolase"/>
    <property type="match status" value="1"/>
</dbReference>
<dbReference type="GO" id="GO:0017000">
    <property type="term" value="P:antibiotic biosynthetic process"/>
    <property type="evidence" value="ECO:0007669"/>
    <property type="project" value="UniProtKB-ARBA"/>
</dbReference>
<dbReference type="Pfam" id="PF00135">
    <property type="entry name" value="COesterase"/>
    <property type="match status" value="1"/>
</dbReference>
<proteinExistence type="inferred from homology"/>
<dbReference type="GO" id="GO:0016787">
    <property type="term" value="F:hydrolase activity"/>
    <property type="evidence" value="ECO:0007669"/>
    <property type="project" value="UniProtKB-KW"/>
</dbReference>
<dbReference type="AlphaFoldDB" id="A0A9W9HZ96"/>
<comment type="caution">
    <text evidence="5">The sequence shown here is derived from an EMBL/GenBank/DDBJ whole genome shotgun (WGS) entry which is preliminary data.</text>
</comment>
<dbReference type="PANTHER" id="PTHR11559">
    <property type="entry name" value="CARBOXYLESTERASE"/>
    <property type="match status" value="1"/>
</dbReference>
<dbReference type="RefSeq" id="XP_056540748.1">
    <property type="nucleotide sequence ID" value="XM_056690983.1"/>
</dbReference>
<name>A0A9W9HZ96_9EURO</name>
<keyword evidence="6" id="KW-1185">Reference proteome</keyword>
<dbReference type="GO" id="GO:0072330">
    <property type="term" value="P:monocarboxylic acid biosynthetic process"/>
    <property type="evidence" value="ECO:0007669"/>
    <property type="project" value="UniProtKB-ARBA"/>
</dbReference>
<dbReference type="InterPro" id="IPR029058">
    <property type="entry name" value="AB_hydrolase_fold"/>
</dbReference>
<dbReference type="OrthoDB" id="408631at2759"/>
<reference evidence="5" key="2">
    <citation type="journal article" date="2023" name="IMA Fungus">
        <title>Comparative genomic study of the Penicillium genus elucidates a diverse pangenome and 15 lateral gene transfer events.</title>
        <authorList>
            <person name="Petersen C."/>
            <person name="Sorensen T."/>
            <person name="Nielsen M.R."/>
            <person name="Sondergaard T.E."/>
            <person name="Sorensen J.L."/>
            <person name="Fitzpatrick D.A."/>
            <person name="Frisvad J.C."/>
            <person name="Nielsen K.L."/>
        </authorList>
    </citation>
    <scope>NUCLEOTIDE SEQUENCE</scope>
    <source>
        <strain evidence="5">IBT 26290</strain>
    </source>
</reference>
<keyword evidence="3" id="KW-0732">Signal</keyword>
<accession>A0A9W9HZ96</accession>
<dbReference type="EC" id="3.1.1.-" evidence="3"/>
<evidence type="ECO:0000256" key="1">
    <source>
        <dbReference type="ARBA" id="ARBA00005964"/>
    </source>
</evidence>
<protein>
    <recommendedName>
        <fullName evidence="3">Carboxylic ester hydrolase</fullName>
        <ecNumber evidence="3">3.1.1.-</ecNumber>
    </recommendedName>
</protein>
<dbReference type="GeneID" id="81430159"/>
<evidence type="ECO:0000256" key="3">
    <source>
        <dbReference type="RuleBase" id="RU361235"/>
    </source>
</evidence>
<dbReference type="Proteomes" id="UP001149163">
    <property type="component" value="Unassembled WGS sequence"/>
</dbReference>
<evidence type="ECO:0000313" key="6">
    <source>
        <dbReference type="Proteomes" id="UP001149163"/>
    </source>
</evidence>
<organism evidence="5 6">
    <name type="scientific">Penicillium canariense</name>
    <dbReference type="NCBI Taxonomy" id="189055"/>
    <lineage>
        <taxon>Eukaryota</taxon>
        <taxon>Fungi</taxon>
        <taxon>Dikarya</taxon>
        <taxon>Ascomycota</taxon>
        <taxon>Pezizomycotina</taxon>
        <taxon>Eurotiomycetes</taxon>
        <taxon>Eurotiomycetidae</taxon>
        <taxon>Eurotiales</taxon>
        <taxon>Aspergillaceae</taxon>
        <taxon>Penicillium</taxon>
    </lineage>
</organism>
<dbReference type="InterPro" id="IPR050309">
    <property type="entry name" value="Type-B_Carboxylest/Lipase"/>
</dbReference>
<sequence length="518" mass="56289">MPAFWKPIGSLVLLASASLAQQCTENPEMHVGASVKTSSGMVQGHVASQQPGVSEYLGIPYAAPPLLEISGLRPPRRILVSADCPANTGSTPKYPGFTPQAPQIIKSFTQQLGTSQSEDCLYLNVWTTPTVKDLKPVLFWIHGGRFTGGGANNPYYDGQNLAGEHEVVVVTINYRLNIFGFPGAPNLPQNVGLLDQRMAVEWVHHNIAAFGGDPDRITIFGQSAGGSSVDYYSYAWKEKPLVAGLISHSGTSMSFVPNTPEQSASYFYNVAKQLGCGDESSDADQVVGCVRKQPWNSVVKATAKVPFAETPALPQSVFHPTVDNKTVFSDYNKLSATGKFARLPYLVNSNDYEAGYYRVSAYGANISLSNQQWNMFNLGSFTCPSGAAARDRVAHGVPTWQSRYFGDWDNLRLYKGSGTYHGTDLAQLFGTAERISGLANSDRENEFARYIASAWVAFASDPEKGLTEFGWPRYNYRQRTLVGLAYNNSTSAEFLRPADFEVGCAALHGDSTPGKGAF</sequence>
<evidence type="ECO:0000256" key="2">
    <source>
        <dbReference type="ARBA" id="ARBA00022801"/>
    </source>
</evidence>
<feature type="chain" id="PRO_5041014186" description="Carboxylic ester hydrolase" evidence="3">
    <location>
        <begin position="21"/>
        <end position="518"/>
    </location>
</feature>
<gene>
    <name evidence="5" type="ORF">N7482_008859</name>
</gene>
<evidence type="ECO:0000313" key="5">
    <source>
        <dbReference type="EMBL" id="KAJ5157759.1"/>
    </source>
</evidence>
<keyword evidence="2 3" id="KW-0378">Hydrolase</keyword>
<reference evidence="5" key="1">
    <citation type="submission" date="2022-11" db="EMBL/GenBank/DDBJ databases">
        <authorList>
            <person name="Petersen C."/>
        </authorList>
    </citation>
    <scope>NUCLEOTIDE SEQUENCE</scope>
    <source>
        <strain evidence="5">IBT 26290</strain>
    </source>
</reference>
<dbReference type="PROSITE" id="PS00122">
    <property type="entry name" value="CARBOXYLESTERASE_B_1"/>
    <property type="match status" value="1"/>
</dbReference>
<evidence type="ECO:0000259" key="4">
    <source>
        <dbReference type="Pfam" id="PF00135"/>
    </source>
</evidence>